<dbReference type="OrthoDB" id="869610at2"/>
<feature type="coiled-coil region" evidence="2">
    <location>
        <begin position="108"/>
        <end position="142"/>
    </location>
</feature>
<dbReference type="AlphaFoldDB" id="A0A4Q1D8Z9"/>
<dbReference type="GO" id="GO:1990961">
    <property type="term" value="P:xenobiotic detoxification by transmembrane export across the plasma membrane"/>
    <property type="evidence" value="ECO:0007669"/>
    <property type="project" value="InterPro"/>
</dbReference>
<dbReference type="GO" id="GO:0019898">
    <property type="term" value="C:extrinsic component of membrane"/>
    <property type="evidence" value="ECO:0007669"/>
    <property type="project" value="InterPro"/>
</dbReference>
<keyword evidence="4" id="KW-1185">Reference proteome</keyword>
<dbReference type="GO" id="GO:0030313">
    <property type="term" value="C:cell envelope"/>
    <property type="evidence" value="ECO:0007669"/>
    <property type="project" value="UniProtKB-SubCell"/>
</dbReference>
<evidence type="ECO:0000313" key="3">
    <source>
        <dbReference type="EMBL" id="RXK85690.1"/>
    </source>
</evidence>
<reference evidence="3 4" key="1">
    <citation type="submission" date="2019-01" db="EMBL/GenBank/DDBJ databases">
        <title>Filimonas sp. strain TTM-71.</title>
        <authorList>
            <person name="Chen W.-M."/>
        </authorList>
    </citation>
    <scope>NUCLEOTIDE SEQUENCE [LARGE SCALE GENOMIC DNA]</scope>
    <source>
        <strain evidence="3 4">TTM-71</strain>
    </source>
</reference>
<dbReference type="InterPro" id="IPR030190">
    <property type="entry name" value="MacA_alpha-hairpin_sf"/>
</dbReference>
<accession>A0A4Q1D8Z9</accession>
<dbReference type="GO" id="GO:1990281">
    <property type="term" value="C:efflux pump complex"/>
    <property type="evidence" value="ECO:0007669"/>
    <property type="project" value="TreeGrafter"/>
</dbReference>
<dbReference type="EMBL" id="SDHZ01000001">
    <property type="protein sequence ID" value="RXK85690.1"/>
    <property type="molecule type" value="Genomic_DNA"/>
</dbReference>
<dbReference type="GO" id="GO:0015562">
    <property type="term" value="F:efflux transmembrane transporter activity"/>
    <property type="evidence" value="ECO:0007669"/>
    <property type="project" value="TreeGrafter"/>
</dbReference>
<organism evidence="3 4">
    <name type="scientific">Filimonas effusa</name>
    <dbReference type="NCBI Taxonomy" id="2508721"/>
    <lineage>
        <taxon>Bacteria</taxon>
        <taxon>Pseudomonadati</taxon>
        <taxon>Bacteroidota</taxon>
        <taxon>Chitinophagia</taxon>
        <taxon>Chitinophagales</taxon>
        <taxon>Chitinophagaceae</taxon>
        <taxon>Filimonas</taxon>
    </lineage>
</organism>
<dbReference type="Proteomes" id="UP000290545">
    <property type="component" value="Unassembled WGS sequence"/>
</dbReference>
<dbReference type="Gene3D" id="6.10.140.1990">
    <property type="match status" value="1"/>
</dbReference>
<keyword evidence="1 2" id="KW-0175">Coiled coil</keyword>
<sequence>MILPMKKNSLFSFMRSGLVLLLLWGMLLQVTSCKNVETVSPVRKDLELAVFANGFVERDEEYTVSANAAGVLHGLVVGEGDSVNTATILATVDDDAQLSELKQSQLIYEDARKNAGNNSTQLAQLQQQLAQATAQLGLDEANYLRYKDLNATSSVSRLDFDKVELQYRNSLHNLEIVQQKYDETKAALRLNANTSLYQLNTRKAVLNDYRIKAGNAGTVISIYKRNGEMLRSGDAVAKIGSGGYLLKLYVSEDDIVKVRLQQQVAVHLNTYPDSAFTAAVTKIYPGFDNSQQSYIVEARFKSLPEQLFSGTQLQANIKVEKRTNVLVVPSRYLLKNSTVQLKDGTSKAVTTGAKDDQWTEIITGLSEADLIRMPQN</sequence>
<evidence type="ECO:0000313" key="4">
    <source>
        <dbReference type="Proteomes" id="UP000290545"/>
    </source>
</evidence>
<gene>
    <name evidence="3" type="ORF">ESB13_02425</name>
</gene>
<protein>
    <submittedName>
        <fullName evidence="3">HlyD family efflux transporter periplasmic adaptor subunit</fullName>
    </submittedName>
</protein>
<dbReference type="Gene3D" id="2.40.30.170">
    <property type="match status" value="1"/>
</dbReference>
<evidence type="ECO:0000256" key="1">
    <source>
        <dbReference type="ARBA" id="ARBA00023054"/>
    </source>
</evidence>
<dbReference type="PANTHER" id="PTHR30469">
    <property type="entry name" value="MULTIDRUG RESISTANCE PROTEIN MDTA"/>
    <property type="match status" value="1"/>
</dbReference>
<name>A0A4Q1D8Z9_9BACT</name>
<evidence type="ECO:0000256" key="2">
    <source>
        <dbReference type="SAM" id="Coils"/>
    </source>
</evidence>
<comment type="caution">
    <text evidence="3">The sequence shown here is derived from an EMBL/GenBank/DDBJ whole genome shotgun (WGS) entry which is preliminary data.</text>
</comment>
<dbReference type="PANTHER" id="PTHR30469:SF33">
    <property type="entry name" value="SLR1207 PROTEIN"/>
    <property type="match status" value="1"/>
</dbReference>
<proteinExistence type="predicted"/>
<dbReference type="GO" id="GO:1990195">
    <property type="term" value="C:macrolide transmembrane transporter complex"/>
    <property type="evidence" value="ECO:0007669"/>
    <property type="project" value="InterPro"/>
</dbReference>
<dbReference type="SUPFAM" id="SSF56954">
    <property type="entry name" value="Outer membrane efflux proteins (OEP)"/>
    <property type="match status" value="1"/>
</dbReference>